<evidence type="ECO:0000313" key="2">
    <source>
        <dbReference type="EMBL" id="CAG9482289.1"/>
    </source>
</evidence>
<dbReference type="InterPro" id="IPR022139">
    <property type="entry name" value="Fam-L/Fam-M-like_plasmodium"/>
</dbReference>
<comment type="caution">
    <text evidence="2">The sequence shown here is derived from an EMBL/GenBank/DDBJ whole genome shotgun (WGS) entry which is preliminary data.</text>
</comment>
<dbReference type="Pfam" id="PF12420">
    <property type="entry name" value="DUF3671"/>
    <property type="match status" value="1"/>
</dbReference>
<accession>A0A8S4HKV0</accession>
<feature type="transmembrane region" description="Helical" evidence="1">
    <location>
        <begin position="13"/>
        <end position="30"/>
    </location>
</feature>
<protein>
    <submittedName>
        <fullName evidence="2">(malaria parasite P. vivax) hypothetical protein</fullName>
    </submittedName>
</protein>
<name>A0A8S4HKV0_PLAVI</name>
<evidence type="ECO:0000313" key="3">
    <source>
        <dbReference type="Proteomes" id="UP000779233"/>
    </source>
</evidence>
<evidence type="ECO:0000256" key="1">
    <source>
        <dbReference type="SAM" id="Phobius"/>
    </source>
</evidence>
<gene>
    <name evidence="2" type="ORF">PVW1_040009000</name>
</gene>
<dbReference type="EMBL" id="CAJZCX010000013">
    <property type="protein sequence ID" value="CAG9482289.1"/>
    <property type="molecule type" value="Genomic_DNA"/>
</dbReference>
<reference evidence="2" key="1">
    <citation type="submission" date="2021-09" db="EMBL/GenBank/DDBJ databases">
        <authorList>
            <consortium name="Pathogen Informatics"/>
        </authorList>
    </citation>
    <scope>NUCLEOTIDE SEQUENCE</scope>
    <source>
        <strain evidence="2">PvW1</strain>
    </source>
</reference>
<dbReference type="Proteomes" id="UP000779233">
    <property type="component" value="Unassembled WGS sequence"/>
</dbReference>
<dbReference type="VEuPathDB" id="PlasmoDB:PVPAM_110060700"/>
<feature type="transmembrane region" description="Helical" evidence="1">
    <location>
        <begin position="209"/>
        <end position="234"/>
    </location>
</feature>
<sequence>MILIMHRKIWNKLSLLYLFNTFTILFISYIKNNSNEVSALDEYLNMEYQPHKDLYIRIDRILVNDVLDSEIEQREIQIIHEEPGNSHRLNNHGESTQICDNLNKNKPKNMYNHIKKLQYGYANKKGLKRLDCYYEMKIFEKMEKLEKCAKKINISRKEVRRKFCNRHVLPIIIILLFLLVIFITIIVIQCINKYKKGQPTQPQVIDDHYIPLLSGTCALYIPLLMSLFSSIVYIMKKVRKYNRLESKEINNNT</sequence>
<keyword evidence="1" id="KW-1133">Transmembrane helix</keyword>
<organism evidence="2 3">
    <name type="scientific">Plasmodium vivax</name>
    <name type="common">malaria parasite P. vivax</name>
    <dbReference type="NCBI Taxonomy" id="5855"/>
    <lineage>
        <taxon>Eukaryota</taxon>
        <taxon>Sar</taxon>
        <taxon>Alveolata</taxon>
        <taxon>Apicomplexa</taxon>
        <taxon>Aconoidasida</taxon>
        <taxon>Haemosporida</taxon>
        <taxon>Plasmodiidae</taxon>
        <taxon>Plasmodium</taxon>
        <taxon>Plasmodium (Plasmodium)</taxon>
    </lineage>
</organism>
<keyword evidence="1" id="KW-0472">Membrane</keyword>
<proteinExistence type="predicted"/>
<keyword evidence="1" id="KW-0812">Transmembrane</keyword>
<feature type="transmembrane region" description="Helical" evidence="1">
    <location>
        <begin position="168"/>
        <end position="189"/>
    </location>
</feature>
<dbReference type="AlphaFoldDB" id="A0A8S4HKV0"/>